<dbReference type="Proteomes" id="UP001153331">
    <property type="component" value="Unassembled WGS sequence"/>
</dbReference>
<name>A0ACC2INR5_9PLEO</name>
<evidence type="ECO:0000313" key="2">
    <source>
        <dbReference type="Proteomes" id="UP001153331"/>
    </source>
</evidence>
<evidence type="ECO:0000313" key="1">
    <source>
        <dbReference type="EMBL" id="KAJ8116694.1"/>
    </source>
</evidence>
<keyword evidence="2" id="KW-1185">Reference proteome</keyword>
<dbReference type="EMBL" id="JAPHNI010000083">
    <property type="protein sequence ID" value="KAJ8116694.1"/>
    <property type="molecule type" value="Genomic_DNA"/>
</dbReference>
<organism evidence="1 2">
    <name type="scientific">Boeremia exigua</name>
    <dbReference type="NCBI Taxonomy" id="749465"/>
    <lineage>
        <taxon>Eukaryota</taxon>
        <taxon>Fungi</taxon>
        <taxon>Dikarya</taxon>
        <taxon>Ascomycota</taxon>
        <taxon>Pezizomycotina</taxon>
        <taxon>Dothideomycetes</taxon>
        <taxon>Pleosporomycetidae</taxon>
        <taxon>Pleosporales</taxon>
        <taxon>Pleosporineae</taxon>
        <taxon>Didymellaceae</taxon>
        <taxon>Boeremia</taxon>
    </lineage>
</organism>
<accession>A0ACC2INR5</accession>
<comment type="caution">
    <text evidence="1">The sequence shown here is derived from an EMBL/GenBank/DDBJ whole genome shotgun (WGS) entry which is preliminary data.</text>
</comment>
<protein>
    <submittedName>
        <fullName evidence="1">Uncharacterized protein</fullName>
    </submittedName>
</protein>
<proteinExistence type="predicted"/>
<gene>
    <name evidence="1" type="ORF">OPT61_g1932</name>
</gene>
<reference evidence="1" key="1">
    <citation type="submission" date="2022-11" db="EMBL/GenBank/DDBJ databases">
        <title>Genome Sequence of Boeremia exigua.</title>
        <authorList>
            <person name="Buettner E."/>
        </authorList>
    </citation>
    <scope>NUCLEOTIDE SEQUENCE</scope>
    <source>
        <strain evidence="1">CU02</strain>
    </source>
</reference>
<sequence length="588" mass="67623">MSGVEVAGLVLGAFPLLLAGLQFYAEGIEVKRRHGKYRAEIRSLLDDLKAENSLYRNNLATLLRGVVDAKDIDDFSADPGGKLWKAPDFDRKLRQRLGNSYEPYLHAIRKLQTTTNIFREQLKLGESGHVSDRVLRYCQIITDILWPQFSEPQAFKEHYKRLKFSLRKADYADLMNTIRYANTILDRLTFQNQYIEGQQLAREGSIPNFQNINDRAQGVFSTLSSGWTCLCRTDHSVSLRLEPRMEDDSSDSDDDEYSPRDQFHVLFQYGYRYTIAADKDPSPWTWDEAKIQVICEKHPTSSGNTACGLDSTRSVRFSTQTKKKKKSSLFSSTVIQPTKDLCSAIETLQKPHHTLQMPQRDVCLTLLENETTMLKYGLKIYPTKVLPQDLEHWSVSTLRSALQRGRRFRRRERVYLALILASSVLQLHATPWLDDDWSIDNIYFVERPGSTSYHEPFVSRRLGFREASVVSDRRARMIRNQPLFALGVALIELWYGESLSNLYESEDGEQHPKDTQSKLLTRFNTADRIADEIAHDAGAKYSDAVRRCIRCDFSLSVNSLRDVQFQKAVFQGVVTKLKESYDFMTQVN</sequence>